<geneLocation type="plasmid" evidence="1 2">
    <name>unnamed3</name>
</geneLocation>
<name>A0AAX3LJ65_9ENTR</name>
<accession>A0AAX3LJ65</accession>
<proteinExistence type="predicted"/>
<keyword evidence="1" id="KW-0614">Plasmid</keyword>
<sequence length="241" mass="27842">MLYKFIGSNDPNDVIKNLKRFIEEGTISASAPTKFNDPSECKVSIIAGETPEEREKFYESFEITSLTKDEWENASPQVVKNTTVVVRNEVMNMFGVVCLTPVVDSILMWSHYSASHKGFCIGFEDAFVKSIDDYFLFDAVRYMSCVPVCNMSVEGIQGLAQKLFFYKDSCWFYENERRVITSRNGIKTFDKKYIREVCLGHNADPLVEAYVKEAAKNYPDIKFYKMRTDDDDYRLIRESLI</sequence>
<dbReference type="EMBL" id="CP116350">
    <property type="protein sequence ID" value="WCE16289.1"/>
    <property type="molecule type" value="Genomic_DNA"/>
</dbReference>
<reference evidence="1 2" key="1">
    <citation type="submission" date="2023-01" db="EMBL/GenBank/DDBJ databases">
        <title>Genome sequence resource and annotation of Enterobacter ludwigii, an economically important pathogen of seedling wilt with strawberry.</title>
        <authorList>
            <person name="Xie Y."/>
        </authorList>
    </citation>
    <scope>NUCLEOTIDE SEQUENCE [LARGE SCALE GENOMIC DNA]</scope>
    <source>
        <strain evidence="1 2">CM-TZ4</strain>
        <plasmid evidence="1 2">unnamed3</plasmid>
    </source>
</reference>
<gene>
    <name evidence="1" type="ORF">PHA72_27685</name>
</gene>
<protein>
    <submittedName>
        <fullName evidence="1">DUF2971 domain-containing protein</fullName>
    </submittedName>
</protein>
<dbReference type="Proteomes" id="UP001210538">
    <property type="component" value="Plasmid unnamed3"/>
</dbReference>
<evidence type="ECO:0000313" key="1">
    <source>
        <dbReference type="EMBL" id="WCE16289.1"/>
    </source>
</evidence>
<evidence type="ECO:0000313" key="2">
    <source>
        <dbReference type="Proteomes" id="UP001210538"/>
    </source>
</evidence>
<dbReference type="AlphaFoldDB" id="A0AAX3LJ65"/>
<keyword evidence="2" id="KW-1185">Reference proteome</keyword>
<organism evidence="1 2">
    <name type="scientific">Enterobacter ludwigii</name>
    <dbReference type="NCBI Taxonomy" id="299767"/>
    <lineage>
        <taxon>Bacteria</taxon>
        <taxon>Pseudomonadati</taxon>
        <taxon>Pseudomonadota</taxon>
        <taxon>Gammaproteobacteria</taxon>
        <taxon>Enterobacterales</taxon>
        <taxon>Enterobacteriaceae</taxon>
        <taxon>Enterobacter</taxon>
        <taxon>Enterobacter cloacae complex</taxon>
    </lineage>
</organism>
<dbReference type="RefSeq" id="WP_059306388.1">
    <property type="nucleotide sequence ID" value="NZ_CP116350.1"/>
</dbReference>